<dbReference type="PANTHER" id="PTHR31642">
    <property type="entry name" value="TRICHOTHECENE 3-O-ACETYLTRANSFERASE"/>
    <property type="match status" value="1"/>
</dbReference>
<protein>
    <recommendedName>
        <fullName evidence="4">Omega-hydroxypalmitate O-feruloyl transferase</fullName>
    </recommendedName>
</protein>
<dbReference type="EMBL" id="OOIL02005488">
    <property type="protein sequence ID" value="VFQ94880.1"/>
    <property type="molecule type" value="Genomic_DNA"/>
</dbReference>
<dbReference type="PANTHER" id="PTHR31642:SF5">
    <property type="entry name" value="OS01G0104900 PROTEIN"/>
    <property type="match status" value="1"/>
</dbReference>
<dbReference type="InterPro" id="IPR050317">
    <property type="entry name" value="Plant_Fungal_Acyltransferase"/>
</dbReference>
<reference evidence="2 3" key="1">
    <citation type="submission" date="2018-04" db="EMBL/GenBank/DDBJ databases">
        <authorList>
            <person name="Vogel A."/>
        </authorList>
    </citation>
    <scope>NUCLEOTIDE SEQUENCE [LARGE SCALE GENOMIC DNA]</scope>
</reference>
<evidence type="ECO:0000313" key="3">
    <source>
        <dbReference type="Proteomes" id="UP000595140"/>
    </source>
</evidence>
<dbReference type="GO" id="GO:0016747">
    <property type="term" value="F:acyltransferase activity, transferring groups other than amino-acyl groups"/>
    <property type="evidence" value="ECO:0007669"/>
    <property type="project" value="TreeGrafter"/>
</dbReference>
<comment type="similarity">
    <text evidence="1">Belongs to the plant acyltransferase family.</text>
</comment>
<dbReference type="OrthoDB" id="671439at2759"/>
<evidence type="ECO:0008006" key="4">
    <source>
        <dbReference type="Google" id="ProtNLM"/>
    </source>
</evidence>
<keyword evidence="3" id="KW-1185">Reference proteome</keyword>
<evidence type="ECO:0000313" key="2">
    <source>
        <dbReference type="EMBL" id="VFQ94880.1"/>
    </source>
</evidence>
<evidence type="ECO:0000256" key="1">
    <source>
        <dbReference type="ARBA" id="ARBA00009861"/>
    </source>
</evidence>
<name>A0A484N1D4_9ASTE</name>
<dbReference type="InterPro" id="IPR023213">
    <property type="entry name" value="CAT-like_dom_sf"/>
</dbReference>
<dbReference type="Pfam" id="PF02458">
    <property type="entry name" value="Transferase"/>
    <property type="match status" value="1"/>
</dbReference>
<dbReference type="Gene3D" id="3.30.559.10">
    <property type="entry name" value="Chloramphenicol acetyltransferase-like domain"/>
    <property type="match status" value="2"/>
</dbReference>
<dbReference type="AlphaFoldDB" id="A0A484N1D4"/>
<sequence>MKTLEPLEIPDCFYPTSPTLIPPTTPTPSHSLYLSNLDDQSFHRFAIKYIYAYRKSVDIERLKLSLGQVLVEYYPLAGRLRRACSSHYEDKDDDDDDDDQKNQKLEVDCNGEGAVFAEAFADFSVDEFVQASSKPNRSWRKLLYRVEGANSFLETPPLVVQVTKLRDGGMILCTGISHCLCDGIGTAQFLQAWAGFARGETDSPIRPFHSRCMLKPSMQPKTTTSSHPVFVKAAPEKRCDPQSALDISKYLQSQPLAPACVTFSRSQILRLKRRCRVQSTGFEVLAAHTWRCWAKSLDLSPAKLLFSVNVRRRLNPELPPGYYGNGYVLGCAEAPANADLNDLVASIQRAKSALTDDYVRSAVDLLEDKSARTDLSSCLVISQWSKLGLEELDVGEGKPLWMGPLTSDIYCLFVPVMGDLNGARVLVSLPQHSVAKFECYMREFLEMKPE</sequence>
<dbReference type="Proteomes" id="UP000595140">
    <property type="component" value="Unassembled WGS sequence"/>
</dbReference>
<organism evidence="2 3">
    <name type="scientific">Cuscuta campestris</name>
    <dbReference type="NCBI Taxonomy" id="132261"/>
    <lineage>
        <taxon>Eukaryota</taxon>
        <taxon>Viridiplantae</taxon>
        <taxon>Streptophyta</taxon>
        <taxon>Embryophyta</taxon>
        <taxon>Tracheophyta</taxon>
        <taxon>Spermatophyta</taxon>
        <taxon>Magnoliopsida</taxon>
        <taxon>eudicotyledons</taxon>
        <taxon>Gunneridae</taxon>
        <taxon>Pentapetalae</taxon>
        <taxon>asterids</taxon>
        <taxon>lamiids</taxon>
        <taxon>Solanales</taxon>
        <taxon>Convolvulaceae</taxon>
        <taxon>Cuscuteae</taxon>
        <taxon>Cuscuta</taxon>
        <taxon>Cuscuta subgen. Grammica</taxon>
        <taxon>Cuscuta sect. Cleistogrammica</taxon>
    </lineage>
</organism>
<accession>A0A484N1D4</accession>
<gene>
    <name evidence="2" type="ORF">CCAM_LOCUS36656</name>
</gene>
<proteinExistence type="inferred from homology"/>